<dbReference type="RefSeq" id="WP_207566022.1">
    <property type="nucleotide sequence ID" value="NZ_CP071446.1"/>
</dbReference>
<dbReference type="SMART" id="SM00534">
    <property type="entry name" value="MUTSac"/>
    <property type="match status" value="1"/>
</dbReference>
<evidence type="ECO:0000256" key="1">
    <source>
        <dbReference type="ARBA" id="ARBA00022741"/>
    </source>
</evidence>
<evidence type="ECO:0000256" key="2">
    <source>
        <dbReference type="ARBA" id="ARBA00022840"/>
    </source>
</evidence>
<keyword evidence="2" id="KW-0067">ATP-binding</keyword>
<organism evidence="5 6">
    <name type="scientific">Thermosipho ferrireducens</name>
    <dbReference type="NCBI Taxonomy" id="2571116"/>
    <lineage>
        <taxon>Bacteria</taxon>
        <taxon>Thermotogati</taxon>
        <taxon>Thermotogota</taxon>
        <taxon>Thermotogae</taxon>
        <taxon>Thermotogales</taxon>
        <taxon>Fervidobacteriaceae</taxon>
        <taxon>Thermosipho</taxon>
    </lineage>
</organism>
<accession>A0ABX7S4D7</accession>
<name>A0ABX7S4D7_9BACT</name>
<dbReference type="InterPro" id="IPR027417">
    <property type="entry name" value="P-loop_NTPase"/>
</dbReference>
<dbReference type="Proteomes" id="UP000671862">
    <property type="component" value="Chromosome"/>
</dbReference>
<keyword evidence="3" id="KW-0238">DNA-binding</keyword>
<dbReference type="InterPro" id="IPR045076">
    <property type="entry name" value="MutS"/>
</dbReference>
<keyword evidence="1" id="KW-0547">Nucleotide-binding</keyword>
<dbReference type="InterPro" id="IPR000432">
    <property type="entry name" value="DNA_mismatch_repair_MutS_C"/>
</dbReference>
<keyword evidence="6" id="KW-1185">Reference proteome</keyword>
<reference evidence="5 6" key="1">
    <citation type="submission" date="2021-03" db="EMBL/GenBank/DDBJ databases">
        <title>Thermosipho ferrireducens sp.nov., an anaerobic thermophilic iron-reducing bacterium isolated from a deep-sea hydrothermal sulfide deposits.</title>
        <authorList>
            <person name="Zeng X."/>
            <person name="Chen Y."/>
            <person name="Shao Z."/>
        </authorList>
    </citation>
    <scope>NUCLEOTIDE SEQUENCE [LARGE SCALE GENOMIC DNA]</scope>
    <source>
        <strain evidence="5 6">JL129W03</strain>
    </source>
</reference>
<dbReference type="Pfam" id="PF00488">
    <property type="entry name" value="MutS_V"/>
    <property type="match status" value="1"/>
</dbReference>
<evidence type="ECO:0000256" key="3">
    <source>
        <dbReference type="ARBA" id="ARBA00023125"/>
    </source>
</evidence>
<dbReference type="Gene3D" id="3.40.50.300">
    <property type="entry name" value="P-loop containing nucleotide triphosphate hydrolases"/>
    <property type="match status" value="1"/>
</dbReference>
<protein>
    <submittedName>
        <fullName evidence="5">DNA mismatch repair protein MutS</fullName>
    </submittedName>
</protein>
<evidence type="ECO:0000259" key="4">
    <source>
        <dbReference type="SMART" id="SM00534"/>
    </source>
</evidence>
<dbReference type="PANTHER" id="PTHR11361:SF14">
    <property type="entry name" value="DNA MISMATCH REPAIR PROTEIN MUTS, TYPE 2"/>
    <property type="match status" value="1"/>
</dbReference>
<dbReference type="SUPFAM" id="SSF52540">
    <property type="entry name" value="P-loop containing nucleoside triphosphate hydrolases"/>
    <property type="match status" value="1"/>
</dbReference>
<gene>
    <name evidence="5" type="ORF">JYK00_06020</name>
</gene>
<evidence type="ECO:0000313" key="5">
    <source>
        <dbReference type="EMBL" id="QTA37297.1"/>
    </source>
</evidence>
<dbReference type="PANTHER" id="PTHR11361">
    <property type="entry name" value="DNA MISMATCH REPAIR PROTEIN MUTS FAMILY MEMBER"/>
    <property type="match status" value="1"/>
</dbReference>
<sequence length="460" mass="52806">MSKLDIFESAGIDFIIKNLDISSPITQRYIRSKKFKSVIKSQKKIQKHLNAISKVLDAEEKYIQNIKLSLSHLPDIHTTIERLINKNILDEIELFEIKVFSIYIQEITITLRRAKLYRTFPFPDLEKVIEILDPEGLRIPTFYIYSAYSKELLEIRKKKDITNDEKELTEILQREKELESQICHKLSAELEKYAINLLKSYNLVIFLDLTIAKSFLTKKLNLTKPEFSKDNSIYLEKLFNPEISENLKKLNLKFQPINITLKPGVQAITGANMGGKTVLLKTIALCQLLFQMGFFVPAQKAILPLYDEITLLSGDFQSISSGLSSYASEMIIINSIYKKLKKGKVMLVLLDEPARTTNPTEGKAIVSALLNLFSKNNSCTVITTHFDGAIPENVRHLRVKGLKELNKKITLKTIQKYFDYSIEEVNNNENIPKEAIKIARILGIDKDIIKEAEEVLRYEK</sequence>
<dbReference type="EMBL" id="CP071446">
    <property type="protein sequence ID" value="QTA37297.1"/>
    <property type="molecule type" value="Genomic_DNA"/>
</dbReference>
<evidence type="ECO:0000313" key="6">
    <source>
        <dbReference type="Proteomes" id="UP000671862"/>
    </source>
</evidence>
<feature type="domain" description="DNA mismatch repair proteins mutS family" evidence="4">
    <location>
        <begin position="263"/>
        <end position="457"/>
    </location>
</feature>
<proteinExistence type="predicted"/>